<protein>
    <submittedName>
        <fullName evidence="3">Uncharacterized protein</fullName>
    </submittedName>
</protein>
<reference evidence="3 4" key="1">
    <citation type="journal article" date="2020" name="IScience">
        <title>Genome Sequencing of the Endangered Kingdonia uniflora (Circaeasteraceae, Ranunculales) Reveals Potential Mechanisms of Evolutionary Specialization.</title>
        <authorList>
            <person name="Sun Y."/>
            <person name="Deng T."/>
            <person name="Zhang A."/>
            <person name="Moore M.J."/>
            <person name="Landis J.B."/>
            <person name="Lin N."/>
            <person name="Zhang H."/>
            <person name="Zhang X."/>
            <person name="Huang J."/>
            <person name="Zhang X."/>
            <person name="Sun H."/>
            <person name="Wang H."/>
        </authorList>
    </citation>
    <scope>NUCLEOTIDE SEQUENCE [LARGE SCALE GENOMIC DNA]</scope>
    <source>
        <strain evidence="3">TB1705</strain>
        <tissue evidence="3">Leaf</tissue>
    </source>
</reference>
<name>A0A7J7NVH5_9MAGN</name>
<keyword evidence="2" id="KW-0677">Repeat</keyword>
<dbReference type="EMBL" id="JACGCM010000511">
    <property type="protein sequence ID" value="KAF6171197.1"/>
    <property type="molecule type" value="Genomic_DNA"/>
</dbReference>
<keyword evidence="1" id="KW-0880">Kelch repeat</keyword>
<dbReference type="Gene3D" id="2.120.10.80">
    <property type="entry name" value="Kelch-type beta propeller"/>
    <property type="match status" value="1"/>
</dbReference>
<accession>A0A7J7NVH5</accession>
<dbReference type="AlphaFoldDB" id="A0A7J7NVH5"/>
<comment type="caution">
    <text evidence="3">The sequence shown here is derived from an EMBL/GenBank/DDBJ whole genome shotgun (WGS) entry which is preliminary data.</text>
</comment>
<dbReference type="InterPro" id="IPR036047">
    <property type="entry name" value="F-box-like_dom_sf"/>
</dbReference>
<evidence type="ECO:0000313" key="4">
    <source>
        <dbReference type="Proteomes" id="UP000541444"/>
    </source>
</evidence>
<evidence type="ECO:0000256" key="2">
    <source>
        <dbReference type="ARBA" id="ARBA00022737"/>
    </source>
</evidence>
<evidence type="ECO:0000256" key="1">
    <source>
        <dbReference type="ARBA" id="ARBA00022441"/>
    </source>
</evidence>
<dbReference type="OrthoDB" id="45365at2759"/>
<dbReference type="SUPFAM" id="SSF81383">
    <property type="entry name" value="F-box domain"/>
    <property type="match status" value="1"/>
</dbReference>
<dbReference type="InterPro" id="IPR006652">
    <property type="entry name" value="Kelch_1"/>
</dbReference>
<dbReference type="PANTHER" id="PTHR46344">
    <property type="entry name" value="OS02G0202900 PROTEIN"/>
    <property type="match status" value="1"/>
</dbReference>
<dbReference type="PANTHER" id="PTHR46344:SF28">
    <property type="entry name" value="F-BOX DOMAIN-CONTAINING PROTEIN"/>
    <property type="match status" value="1"/>
</dbReference>
<dbReference type="Proteomes" id="UP000541444">
    <property type="component" value="Unassembled WGS sequence"/>
</dbReference>
<proteinExistence type="predicted"/>
<organism evidence="3 4">
    <name type="scientific">Kingdonia uniflora</name>
    <dbReference type="NCBI Taxonomy" id="39325"/>
    <lineage>
        <taxon>Eukaryota</taxon>
        <taxon>Viridiplantae</taxon>
        <taxon>Streptophyta</taxon>
        <taxon>Embryophyta</taxon>
        <taxon>Tracheophyta</taxon>
        <taxon>Spermatophyta</taxon>
        <taxon>Magnoliopsida</taxon>
        <taxon>Ranunculales</taxon>
        <taxon>Circaeasteraceae</taxon>
        <taxon>Kingdonia</taxon>
    </lineage>
</organism>
<evidence type="ECO:0000313" key="3">
    <source>
        <dbReference type="EMBL" id="KAF6171197.1"/>
    </source>
</evidence>
<dbReference type="SMART" id="SM00612">
    <property type="entry name" value="Kelch"/>
    <property type="match status" value="2"/>
</dbReference>
<dbReference type="InterPro" id="IPR015915">
    <property type="entry name" value="Kelch-typ_b-propeller"/>
</dbReference>
<sequence>MARRRELNDKPIIPGLPDDVAYSCLARVSHGNHGLLEVVCKKWKDVFRSSDYSNLKAREGWCGNWLFVLTEGDNTEWIAYDPDADRWHPLPKIPTFNPGWHHDGFSCISVRNRFLVIGGCYTPEPLSPHQKPLITNEVVEFNPFKKEWRRKASMKTPRSNFACCVVGGKVYVAGGRTSSTSRGIDLAEVYDPVEDRWKELPTMPTAQMDCIGLSIKNRLHVLSDQVGLPDHNTSELYDPLDRSWRTVGDIWPFSKAMQVAVTVVRGDRIFTLVDCGESCIKRRDTDQGQWSNVGPVPLVTLTDHTRSLEAFGYGFAALGSDLYVVGGKVLKWEATGRFDIVKLNLVRICDPTVLPLKWRETRPMYGLARGAVVASATLEE</sequence>
<dbReference type="Pfam" id="PF01344">
    <property type="entry name" value="Kelch_1"/>
    <property type="match status" value="1"/>
</dbReference>
<keyword evidence="4" id="KW-1185">Reference proteome</keyword>
<dbReference type="SUPFAM" id="SSF117281">
    <property type="entry name" value="Kelch motif"/>
    <property type="match status" value="1"/>
</dbReference>
<gene>
    <name evidence="3" type="ORF">GIB67_001912</name>
</gene>